<gene>
    <name evidence="6" type="ORF">RUN39_v1_400007</name>
</gene>
<evidence type="ECO:0000256" key="1">
    <source>
        <dbReference type="ARBA" id="ARBA00009437"/>
    </source>
</evidence>
<dbReference type="InterPro" id="IPR036388">
    <property type="entry name" value="WH-like_DNA-bd_sf"/>
</dbReference>
<dbReference type="SUPFAM" id="SSF53850">
    <property type="entry name" value="Periplasmic binding protein-like II"/>
    <property type="match status" value="1"/>
</dbReference>
<dbReference type="GO" id="GO:0003677">
    <property type="term" value="F:DNA binding"/>
    <property type="evidence" value="ECO:0007669"/>
    <property type="project" value="UniProtKB-KW"/>
</dbReference>
<sequence>MLSKRLDLNLLGVFQAIYQTRNVTLAARHHNITQPAMSNALARLREVFADPLFVPGPYGMRPTPYAQQLAAPIERALREVEQALAMSKGFDPANSEREFRMHLTDFAQVAFLPALLECLRAQAPRVTIRVEALAEEAIRPALDEGRLDFAFGRMSKAAGHGVGRHALFKDRYTVLMRAGHPLAGQTLSRKDFVASEQVLVCTSGHQAVEDMLVKMGARIALRLPSFLVVSRIMETSDLMVILPTRLAEQCAATGLFHMAALPVAMPAFDVSLFWSESRSADPAHAWMRELLQHLFGQRDAAAPA</sequence>
<keyword evidence="3" id="KW-0238">DNA-binding</keyword>
<name>A0A0S4TRM3_RALSL</name>
<keyword evidence="2" id="KW-0805">Transcription regulation</keyword>
<dbReference type="PROSITE" id="PS50931">
    <property type="entry name" value="HTH_LYSR"/>
    <property type="match status" value="1"/>
</dbReference>
<evidence type="ECO:0000259" key="5">
    <source>
        <dbReference type="PROSITE" id="PS50931"/>
    </source>
</evidence>
<dbReference type="Gene3D" id="1.10.10.10">
    <property type="entry name" value="Winged helix-like DNA-binding domain superfamily/Winged helix DNA-binding domain"/>
    <property type="match status" value="1"/>
</dbReference>
<evidence type="ECO:0000256" key="4">
    <source>
        <dbReference type="ARBA" id="ARBA00023163"/>
    </source>
</evidence>
<dbReference type="PATRIC" id="fig|305.106.peg.2034"/>
<evidence type="ECO:0000256" key="3">
    <source>
        <dbReference type="ARBA" id="ARBA00023125"/>
    </source>
</evidence>
<dbReference type="InterPro" id="IPR036390">
    <property type="entry name" value="WH_DNA-bd_sf"/>
</dbReference>
<feature type="domain" description="HTH lysR-type" evidence="5">
    <location>
        <begin position="6"/>
        <end position="63"/>
    </location>
</feature>
<dbReference type="InterPro" id="IPR000847">
    <property type="entry name" value="LysR_HTH_N"/>
</dbReference>
<dbReference type="Gene3D" id="3.40.190.10">
    <property type="entry name" value="Periplasmic binding protein-like II"/>
    <property type="match status" value="2"/>
</dbReference>
<keyword evidence="4" id="KW-0804">Transcription</keyword>
<dbReference type="InterPro" id="IPR050389">
    <property type="entry name" value="LysR-type_TF"/>
</dbReference>
<dbReference type="AlphaFoldDB" id="A0A0S4TRM3"/>
<organism evidence="6">
    <name type="scientific">Ralstonia solanacearum</name>
    <name type="common">Pseudomonas solanacearum</name>
    <dbReference type="NCBI Taxonomy" id="305"/>
    <lineage>
        <taxon>Bacteria</taxon>
        <taxon>Pseudomonadati</taxon>
        <taxon>Pseudomonadota</taxon>
        <taxon>Betaproteobacteria</taxon>
        <taxon>Burkholderiales</taxon>
        <taxon>Burkholderiaceae</taxon>
        <taxon>Ralstonia</taxon>
        <taxon>Ralstonia solanacearum species complex</taxon>
    </lineage>
</organism>
<evidence type="ECO:0000256" key="2">
    <source>
        <dbReference type="ARBA" id="ARBA00023015"/>
    </source>
</evidence>
<dbReference type="Pfam" id="PF03466">
    <property type="entry name" value="LysR_substrate"/>
    <property type="match status" value="1"/>
</dbReference>
<dbReference type="GO" id="GO:0003700">
    <property type="term" value="F:DNA-binding transcription factor activity"/>
    <property type="evidence" value="ECO:0007669"/>
    <property type="project" value="InterPro"/>
</dbReference>
<accession>A0A0S4TRM3</accession>
<dbReference type="PANTHER" id="PTHR30118">
    <property type="entry name" value="HTH-TYPE TRANSCRIPTIONAL REGULATOR LEUO-RELATED"/>
    <property type="match status" value="1"/>
</dbReference>
<reference evidence="6" key="1">
    <citation type="submission" date="2015-10" db="EMBL/GenBank/DDBJ databases">
        <authorList>
            <person name="Gilbert D.G."/>
        </authorList>
    </citation>
    <scope>NUCLEOTIDE SEQUENCE</scope>
    <source>
        <strain evidence="6">Phyl III-seqv23</strain>
    </source>
</reference>
<dbReference type="InterPro" id="IPR005119">
    <property type="entry name" value="LysR_subst-bd"/>
</dbReference>
<evidence type="ECO:0000313" key="6">
    <source>
        <dbReference type="EMBL" id="CUV12706.1"/>
    </source>
</evidence>
<dbReference type="EMBL" id="LN899819">
    <property type="protein sequence ID" value="CUV12706.1"/>
    <property type="molecule type" value="Genomic_DNA"/>
</dbReference>
<dbReference type="PANTHER" id="PTHR30118:SF15">
    <property type="entry name" value="TRANSCRIPTIONAL REGULATORY PROTEIN"/>
    <property type="match status" value="1"/>
</dbReference>
<comment type="similarity">
    <text evidence="1">Belongs to the LysR transcriptional regulatory family.</text>
</comment>
<protein>
    <submittedName>
        <fullName evidence="6">Putative transcription regulator, LysR family</fullName>
    </submittedName>
</protein>
<dbReference type="SUPFAM" id="SSF46785">
    <property type="entry name" value="Winged helix' DNA-binding domain"/>
    <property type="match status" value="1"/>
</dbReference>
<dbReference type="CDD" id="cd08459">
    <property type="entry name" value="PBP2_DntR_NahR_LinR_like"/>
    <property type="match status" value="1"/>
</dbReference>
<dbReference type="Pfam" id="PF00126">
    <property type="entry name" value="HTH_1"/>
    <property type="match status" value="1"/>
</dbReference>
<proteinExistence type="inferred from homology"/>